<feature type="region of interest" description="Disordered" evidence="1">
    <location>
        <begin position="1"/>
        <end position="22"/>
    </location>
</feature>
<protein>
    <submittedName>
        <fullName evidence="2">Uncharacterized protein</fullName>
    </submittedName>
</protein>
<gene>
    <name evidence="2" type="ORF">N7492_006253</name>
</gene>
<evidence type="ECO:0000313" key="3">
    <source>
        <dbReference type="Proteomes" id="UP001146351"/>
    </source>
</evidence>
<sequence length="268" mass="30028">MIPTALKNSHFPPTTQAREYGTGKLNNAARYNTWEKNVKGRGSITWDHWFDFMGITENTSLKPGNNQNPADGGKTAREKSQYQKALQRAEIPGMTWLITTTLILVDKATKKDCPQTTRIFTNATGQAVGLYATSANSYAIDAWGLIKAREFWLKTLKMPEDVKVKTVAIILDEASKSYFRDFSVEEVADNEDSYTLTPGRKSFDRARDTPPVWVASIANYMRPGYFTGSRITSITVKQTPVEEEFGFNRDGDCQVSAPVPLSVWVDFS</sequence>
<evidence type="ECO:0000313" key="2">
    <source>
        <dbReference type="EMBL" id="KAJ5165957.1"/>
    </source>
</evidence>
<name>A0A9W9LLY7_9EURO</name>
<dbReference type="Proteomes" id="UP001146351">
    <property type="component" value="Unassembled WGS sequence"/>
</dbReference>
<organism evidence="2 3">
    <name type="scientific">Penicillium capsulatum</name>
    <dbReference type="NCBI Taxonomy" id="69766"/>
    <lineage>
        <taxon>Eukaryota</taxon>
        <taxon>Fungi</taxon>
        <taxon>Dikarya</taxon>
        <taxon>Ascomycota</taxon>
        <taxon>Pezizomycotina</taxon>
        <taxon>Eurotiomycetes</taxon>
        <taxon>Eurotiomycetidae</taxon>
        <taxon>Eurotiales</taxon>
        <taxon>Aspergillaceae</taxon>
        <taxon>Penicillium</taxon>
    </lineage>
</organism>
<dbReference type="EMBL" id="JAPQKO010000004">
    <property type="protein sequence ID" value="KAJ5165957.1"/>
    <property type="molecule type" value="Genomic_DNA"/>
</dbReference>
<evidence type="ECO:0000256" key="1">
    <source>
        <dbReference type="SAM" id="MobiDB-lite"/>
    </source>
</evidence>
<comment type="caution">
    <text evidence="2">The sequence shown here is derived from an EMBL/GenBank/DDBJ whole genome shotgun (WGS) entry which is preliminary data.</text>
</comment>
<reference evidence="2" key="1">
    <citation type="submission" date="2022-11" db="EMBL/GenBank/DDBJ databases">
        <authorList>
            <person name="Petersen C."/>
        </authorList>
    </citation>
    <scope>NUCLEOTIDE SEQUENCE</scope>
    <source>
        <strain evidence="2">IBT 21917</strain>
    </source>
</reference>
<proteinExistence type="predicted"/>
<dbReference type="AlphaFoldDB" id="A0A9W9LLY7"/>
<keyword evidence="3" id="KW-1185">Reference proteome</keyword>
<accession>A0A9W9LLY7</accession>
<reference evidence="2" key="2">
    <citation type="journal article" date="2023" name="IMA Fungus">
        <title>Comparative genomic study of the Penicillium genus elucidates a diverse pangenome and 15 lateral gene transfer events.</title>
        <authorList>
            <person name="Petersen C."/>
            <person name="Sorensen T."/>
            <person name="Nielsen M.R."/>
            <person name="Sondergaard T.E."/>
            <person name="Sorensen J.L."/>
            <person name="Fitzpatrick D.A."/>
            <person name="Frisvad J.C."/>
            <person name="Nielsen K.L."/>
        </authorList>
    </citation>
    <scope>NUCLEOTIDE SEQUENCE</scope>
    <source>
        <strain evidence="2">IBT 21917</strain>
    </source>
</reference>